<keyword evidence="1" id="KW-0472">Membrane</keyword>
<evidence type="ECO:0000313" key="2">
    <source>
        <dbReference type="EMBL" id="MXP27665.1"/>
    </source>
</evidence>
<feature type="transmembrane region" description="Helical" evidence="1">
    <location>
        <begin position="496"/>
        <end position="513"/>
    </location>
</feature>
<evidence type="ECO:0000313" key="3">
    <source>
        <dbReference type="Proteomes" id="UP000439780"/>
    </source>
</evidence>
<keyword evidence="3" id="KW-1185">Reference proteome</keyword>
<reference evidence="2 3" key="1">
    <citation type="submission" date="2019-12" db="EMBL/GenBank/DDBJ databases">
        <title>Genomic-based taxomic classification of the family Erythrobacteraceae.</title>
        <authorList>
            <person name="Xu L."/>
        </authorList>
    </citation>
    <scope>NUCLEOTIDE SEQUENCE [LARGE SCALE GENOMIC DNA]</scope>
    <source>
        <strain evidence="2 3">KEMB 9005-328</strain>
    </source>
</reference>
<dbReference type="AlphaFoldDB" id="A0A845AFT4"/>
<gene>
    <name evidence="2" type="ORF">GRI58_02365</name>
</gene>
<accession>A0A845AFT4</accession>
<feature type="transmembrane region" description="Helical" evidence="1">
    <location>
        <begin position="336"/>
        <end position="354"/>
    </location>
</feature>
<feature type="transmembrane region" description="Helical" evidence="1">
    <location>
        <begin position="311"/>
        <end position="330"/>
    </location>
</feature>
<dbReference type="SUPFAM" id="SSF102405">
    <property type="entry name" value="MCP/YpsA-like"/>
    <property type="match status" value="1"/>
</dbReference>
<protein>
    <recommendedName>
        <fullName evidence="4">DUF4231 domain-containing protein</fullName>
    </recommendedName>
</protein>
<sequence>MTGHRPPRLKVDQFPRIERELAAVFGQLNILLGDLHRTHGALYASQDPRIELVSPLASGSDSITARVALQVGAQLDASLPFSPSTYQADFDPEENEQFESLVAQATRVLALPGEDYERSEAYRAVGLLNMAQCDLLLAIWDGKPAQGIGGTPEIIADAVASGVPVLVIDANGESEPSLLWNSSDSESHDAPTLDTVARSDAANSLADMVATLLAPPPGARELIADLEKAVDGKWGRSMAYPLLLWLTGARGWKAAFRRDGLKQSADQLEPMLSCFDGHSKSAEAASSRLLPRFAAADLAANRFAGLYRGGYVANFTLAALAVAFALAGVLAPPFKVLFILAELMTISLIIMRTRKATQSAWHRRWIDCRHLTELLRVQPLSAALGDLTLLRTHEPQSGGVAGWYARATARELGMFDGKIDRSHAARVRGHTLALIGDQIGYHRSNAARMDKMDHRIRHLGEWLFIGTIGACLAWLLAKFTVGPHVGIFGVDVTELVTFLTALLPAIGGALYGIRMQGDFAGSAERSRAIHWRLERLANAIERDPRDYRGLSRRLKRLTEIMLAEVDQWRQLSEVRPLELPG</sequence>
<feature type="transmembrane region" description="Helical" evidence="1">
    <location>
        <begin position="459"/>
        <end position="476"/>
    </location>
</feature>
<keyword evidence="1" id="KW-1133">Transmembrane helix</keyword>
<dbReference type="RefSeq" id="WP_160751934.1">
    <property type="nucleotide sequence ID" value="NZ_WTYA01000001.1"/>
</dbReference>
<evidence type="ECO:0000256" key="1">
    <source>
        <dbReference type="SAM" id="Phobius"/>
    </source>
</evidence>
<dbReference type="EMBL" id="WTYA01000001">
    <property type="protein sequence ID" value="MXP27665.1"/>
    <property type="molecule type" value="Genomic_DNA"/>
</dbReference>
<keyword evidence="1" id="KW-0812">Transmembrane</keyword>
<organism evidence="2 3">
    <name type="scientific">Qipengyuania algicida</name>
    <dbReference type="NCBI Taxonomy" id="1836209"/>
    <lineage>
        <taxon>Bacteria</taxon>
        <taxon>Pseudomonadati</taxon>
        <taxon>Pseudomonadota</taxon>
        <taxon>Alphaproteobacteria</taxon>
        <taxon>Sphingomonadales</taxon>
        <taxon>Erythrobacteraceae</taxon>
        <taxon>Qipengyuania</taxon>
    </lineage>
</organism>
<name>A0A845AFT4_9SPHN</name>
<dbReference type="Gene3D" id="3.40.50.450">
    <property type="match status" value="1"/>
</dbReference>
<comment type="caution">
    <text evidence="2">The sequence shown here is derived from an EMBL/GenBank/DDBJ whole genome shotgun (WGS) entry which is preliminary data.</text>
</comment>
<proteinExistence type="predicted"/>
<evidence type="ECO:0008006" key="4">
    <source>
        <dbReference type="Google" id="ProtNLM"/>
    </source>
</evidence>
<dbReference type="Proteomes" id="UP000439780">
    <property type="component" value="Unassembled WGS sequence"/>
</dbReference>
<dbReference type="OrthoDB" id="2968017at2"/>